<proteinExistence type="predicted"/>
<evidence type="ECO:0000313" key="3">
    <source>
        <dbReference type="Proteomes" id="UP000217528"/>
    </source>
</evidence>
<dbReference type="EMBL" id="LMVN01000014">
    <property type="protein sequence ID" value="PAV07459.1"/>
    <property type="molecule type" value="Genomic_DNA"/>
</dbReference>
<evidence type="ECO:0000313" key="4">
    <source>
        <dbReference type="Proteomes" id="UP000246004"/>
    </source>
</evidence>
<comment type="caution">
    <text evidence="1">The sequence shown here is derived from an EMBL/GenBank/DDBJ whole genome shotgun (WGS) entry which is preliminary data.</text>
</comment>
<name>A0A2A2HDF7_9EURY</name>
<reference evidence="1 3" key="2">
    <citation type="journal article" date="2017" name="BMC Genomics">
        <title>Genomic analysis of methanogenic archaea reveals a shift towards energy conservation.</title>
        <authorList>
            <person name="Gilmore S.P."/>
            <person name="Henske J.K."/>
            <person name="Sexton J.A."/>
            <person name="Solomon K.V."/>
            <person name="Seppala S."/>
            <person name="Yoo J.I."/>
            <person name="Huyett L.M."/>
            <person name="Pressman A."/>
            <person name="Cogan J.Z."/>
            <person name="Kivenson V."/>
            <person name="Peng X."/>
            <person name="Tan Y."/>
            <person name="Valentine D.L."/>
            <person name="O'Malley M.A."/>
        </authorList>
    </citation>
    <scope>NUCLEOTIDE SEQUENCE [LARGE SCALE GENOMIC DNA]</scope>
    <source>
        <strain evidence="1 3">1R-7</strain>
    </source>
</reference>
<dbReference type="Proteomes" id="UP000217528">
    <property type="component" value="Unassembled WGS sequence"/>
</dbReference>
<organism evidence="1 3">
    <name type="scientific">Methanosphaera cuniculi</name>
    <dbReference type="NCBI Taxonomy" id="1077256"/>
    <lineage>
        <taxon>Archaea</taxon>
        <taxon>Methanobacteriati</taxon>
        <taxon>Methanobacteriota</taxon>
        <taxon>Methanomada group</taxon>
        <taxon>Methanobacteria</taxon>
        <taxon>Methanobacteriales</taxon>
        <taxon>Methanobacteriaceae</taxon>
        <taxon>Methanosphaera</taxon>
    </lineage>
</organism>
<dbReference type="RefSeq" id="WP_095608600.1">
    <property type="nucleotide sequence ID" value="NZ_LMVN01000014.1"/>
</dbReference>
<dbReference type="EMBL" id="LWMS01000018">
    <property type="protein sequence ID" value="PWL08441.1"/>
    <property type="molecule type" value="Genomic_DNA"/>
</dbReference>
<accession>A0A2A2HDF7</accession>
<gene>
    <name evidence="1" type="ORF">ASJ82_02450</name>
    <name evidence="2" type="ORF">MSCUN_06630</name>
</gene>
<dbReference type="AlphaFoldDB" id="A0A2A2HDF7"/>
<reference evidence="2 4" key="1">
    <citation type="submission" date="2016-04" db="EMBL/GenBank/DDBJ databases">
        <title>Genome sequence of Methanosphaera cuniculi DSM 4103.</title>
        <authorList>
            <person name="Poehlein A."/>
            <person name="Seedorf H."/>
            <person name="Daniel R."/>
        </authorList>
    </citation>
    <scope>NUCLEOTIDE SEQUENCE [LARGE SCALE GENOMIC DNA]</scope>
    <source>
        <strain evidence="2 4">DSM 4103</strain>
    </source>
</reference>
<sequence length="105" mass="12566">MIYITTSFPISILTNTTHKLEAQKVKKREIEELQKRSLFGDKQIVYAVNSQELTEELQSEDKILLKDIKLQRGDILYTITSDHGRHETSYHEKNRYRYEKFKVIY</sequence>
<protein>
    <submittedName>
        <fullName evidence="1">Uncharacterized protein</fullName>
    </submittedName>
</protein>
<evidence type="ECO:0000313" key="2">
    <source>
        <dbReference type="EMBL" id="PWL08441.1"/>
    </source>
</evidence>
<keyword evidence="3" id="KW-1185">Reference proteome</keyword>
<dbReference type="Proteomes" id="UP000246004">
    <property type="component" value="Unassembled WGS sequence"/>
</dbReference>
<evidence type="ECO:0000313" key="1">
    <source>
        <dbReference type="EMBL" id="PAV07459.1"/>
    </source>
</evidence>